<dbReference type="AlphaFoldDB" id="A0A6V7NFW7"/>
<accession>A0A6V7NFW7</accession>
<sequence length="125" mass="13330">MRGVVAPPYVRAHDVSETWLRRCAPFPNSSLYDGQGAGRESRARGSTGGSGGGRGCQPVHQLDMCGESRLSQGLDDVLARRVSHRLVILGCVCDWTDEDVRALTGGVCDTPIVPHRMGKGLSLGL</sequence>
<protein>
    <submittedName>
        <fullName evidence="2">Uncharacterized protein</fullName>
    </submittedName>
</protein>
<evidence type="ECO:0000256" key="1">
    <source>
        <dbReference type="SAM" id="MobiDB-lite"/>
    </source>
</evidence>
<proteinExistence type="predicted"/>
<organism evidence="2">
    <name type="scientific">Ananas comosus var. bracteatus</name>
    <name type="common">red pineapple</name>
    <dbReference type="NCBI Taxonomy" id="296719"/>
    <lineage>
        <taxon>Eukaryota</taxon>
        <taxon>Viridiplantae</taxon>
        <taxon>Streptophyta</taxon>
        <taxon>Embryophyta</taxon>
        <taxon>Tracheophyta</taxon>
        <taxon>Spermatophyta</taxon>
        <taxon>Magnoliopsida</taxon>
        <taxon>Liliopsida</taxon>
        <taxon>Poales</taxon>
        <taxon>Bromeliaceae</taxon>
        <taxon>Bromelioideae</taxon>
        <taxon>Ananas</taxon>
    </lineage>
</organism>
<feature type="region of interest" description="Disordered" evidence="1">
    <location>
        <begin position="31"/>
        <end position="55"/>
    </location>
</feature>
<evidence type="ECO:0000313" key="2">
    <source>
        <dbReference type="EMBL" id="CAD1817314.1"/>
    </source>
</evidence>
<gene>
    <name evidence="2" type="ORF">CB5_LOCUS525</name>
</gene>
<reference evidence="2" key="1">
    <citation type="submission" date="2020-07" db="EMBL/GenBank/DDBJ databases">
        <authorList>
            <person name="Lin J."/>
        </authorList>
    </citation>
    <scope>NUCLEOTIDE SEQUENCE</scope>
</reference>
<name>A0A6V7NFW7_ANACO</name>
<feature type="compositionally biased region" description="Gly residues" evidence="1">
    <location>
        <begin position="46"/>
        <end position="55"/>
    </location>
</feature>
<dbReference type="EMBL" id="LR862129">
    <property type="protein sequence ID" value="CAD1817314.1"/>
    <property type="molecule type" value="Genomic_DNA"/>
</dbReference>